<evidence type="ECO:0000313" key="11">
    <source>
        <dbReference type="Proteomes" id="UP000515152"/>
    </source>
</evidence>
<organism evidence="11 12">
    <name type="scientific">Clupea harengus</name>
    <name type="common">Atlantic herring</name>
    <dbReference type="NCBI Taxonomy" id="7950"/>
    <lineage>
        <taxon>Eukaryota</taxon>
        <taxon>Metazoa</taxon>
        <taxon>Chordata</taxon>
        <taxon>Craniata</taxon>
        <taxon>Vertebrata</taxon>
        <taxon>Euteleostomi</taxon>
        <taxon>Actinopterygii</taxon>
        <taxon>Neopterygii</taxon>
        <taxon>Teleostei</taxon>
        <taxon>Clupei</taxon>
        <taxon>Clupeiformes</taxon>
        <taxon>Clupeoidei</taxon>
        <taxon>Clupeidae</taxon>
        <taxon>Clupea</taxon>
    </lineage>
</organism>
<evidence type="ECO:0000256" key="9">
    <source>
        <dbReference type="SAM" id="MobiDB-lite"/>
    </source>
</evidence>
<evidence type="ECO:0000256" key="7">
    <source>
        <dbReference type="ARBA" id="ARBA00023273"/>
    </source>
</evidence>
<accession>A0A8M1KTB3</accession>
<dbReference type="PROSITE" id="PS50082">
    <property type="entry name" value="WD_REPEATS_2"/>
    <property type="match status" value="1"/>
</dbReference>
<dbReference type="SMART" id="SM00320">
    <property type="entry name" value="WD40"/>
    <property type="match status" value="6"/>
</dbReference>
<proteinExistence type="predicted"/>
<keyword evidence="5" id="KW-0969">Cilium</keyword>
<dbReference type="OrthoDB" id="10259804at2759"/>
<dbReference type="AlphaFoldDB" id="A0A8M1KTB3"/>
<keyword evidence="7" id="KW-0966">Cell projection</keyword>
<sequence>MVARTVQTALMCICVFLPVKGFISEMSNNTIKMKKSTLKVTPSSRAVNTSTSGLLRVNLSTTRSVTASVSRKSLSLAGDSKVLDKSSLQTPKHTVQVFDENGKDVTPQPLFHPDPGGLQPKQSKIFTGHDNSGATVSDLYSTAFQTTNASFAGPFTRSVFGSSTVSRSSQSTMNSMTDEIEDPSSKRDVSISLSDVHVRREEVKEQIREDMLDEVVDQYLTESDTIWLLDMPAVSVSVDSEEAEAVRQRNMTYTELCKNREGNDKYMERSMQTFNGAPKNKEVQCENIAMSDAATMATTWDLYDSYCSPSAEGQGAAAADGERRACSDVMSCHRLGSIAPDMSMSVVSSASIGDANTLNCIQHTSHITRKVYKCEEWYSVSASGSSSRIQVQAYVVQLEEEPDPELILQSDEFKMDLVVMERVVLENIYQPELAAYRHLAVLQDPDRELKAEAASITAKEGGSSPTPTMERLWSFGCVLTTGRNVSCMAWNKKNPDLLAVGYGQFDYKDQKSGLVCCWSLKNPTWPERIFHSDSGVTALDFSANNASQLAVGMHDGSLATYNVQNTEDSPVVDSSDCVHKHTSAVWQVKWVNQEKGLMGEDKGESLITVSADGRIIKWFLRKGMDCIDLMKLKRTRNDKPGKQAREKERKTEALISRQAPGMCFDFHPQDSNIYLVGTEEGHVHKCSCSYNEQFLETYHGHRGPIYKIEWSPFCTGAFLSCSSDWTVQLWQQDCCTPVLGFTSTQRAVHDIKWSAMWPTVFGAVNEGRVEIWDLAVSILDPTIVSPAKPGVKLTTLLFAMETECILVGDSDGQVSVYHLRNMPGDTVKVGI</sequence>
<dbReference type="GO" id="GO:0003341">
    <property type="term" value="P:cilium movement"/>
    <property type="evidence" value="ECO:0007669"/>
    <property type="project" value="TreeGrafter"/>
</dbReference>
<name>A0A8M1KTB3_CLUHA</name>
<evidence type="ECO:0000256" key="8">
    <source>
        <dbReference type="PROSITE-ProRule" id="PRU00221"/>
    </source>
</evidence>
<dbReference type="InterPro" id="IPR050687">
    <property type="entry name" value="Dynein_IC"/>
</dbReference>
<dbReference type="PANTHER" id="PTHR12442">
    <property type="entry name" value="DYNEIN INTERMEDIATE CHAIN"/>
    <property type="match status" value="1"/>
</dbReference>
<keyword evidence="2" id="KW-0963">Cytoplasm</keyword>
<dbReference type="GO" id="GO:0045504">
    <property type="term" value="F:dynein heavy chain binding"/>
    <property type="evidence" value="ECO:0007669"/>
    <property type="project" value="TreeGrafter"/>
</dbReference>
<dbReference type="GO" id="GO:0005858">
    <property type="term" value="C:axonemal dynein complex"/>
    <property type="evidence" value="ECO:0007669"/>
    <property type="project" value="TreeGrafter"/>
</dbReference>
<dbReference type="GO" id="GO:0045503">
    <property type="term" value="F:dynein light chain binding"/>
    <property type="evidence" value="ECO:0007669"/>
    <property type="project" value="TreeGrafter"/>
</dbReference>
<evidence type="ECO:0000256" key="3">
    <source>
        <dbReference type="ARBA" id="ARBA00022574"/>
    </source>
</evidence>
<feature type="repeat" description="WD" evidence="8">
    <location>
        <begin position="698"/>
        <end position="731"/>
    </location>
</feature>
<dbReference type="RefSeq" id="XP_042564879.1">
    <property type="nucleotide sequence ID" value="XM_042708945.1"/>
</dbReference>
<feature type="chain" id="PRO_5035457525" evidence="10">
    <location>
        <begin position="22"/>
        <end position="831"/>
    </location>
</feature>
<keyword evidence="10" id="KW-0732">Signal</keyword>
<keyword evidence="4" id="KW-0677">Repeat</keyword>
<evidence type="ECO:0000313" key="12">
    <source>
        <dbReference type="RefSeq" id="XP_042564879.1"/>
    </source>
</evidence>
<dbReference type="Pfam" id="PF00400">
    <property type="entry name" value="WD40"/>
    <property type="match status" value="1"/>
</dbReference>
<evidence type="ECO:0000256" key="5">
    <source>
        <dbReference type="ARBA" id="ARBA00023069"/>
    </source>
</evidence>
<feature type="signal peptide" evidence="10">
    <location>
        <begin position="1"/>
        <end position="21"/>
    </location>
</feature>
<evidence type="ECO:0000256" key="4">
    <source>
        <dbReference type="ARBA" id="ARBA00022737"/>
    </source>
</evidence>
<feature type="region of interest" description="Disordered" evidence="9">
    <location>
        <begin position="166"/>
        <end position="187"/>
    </location>
</feature>
<keyword evidence="6" id="KW-0206">Cytoskeleton</keyword>
<keyword evidence="3 8" id="KW-0853">WD repeat</keyword>
<keyword evidence="11" id="KW-1185">Reference proteome</keyword>
<dbReference type="InterPro" id="IPR001680">
    <property type="entry name" value="WD40_rpt"/>
</dbReference>
<gene>
    <name evidence="12" type="primary">dnai4</name>
</gene>
<protein>
    <submittedName>
        <fullName evidence="12">Dynein axonemal intermediate chain 4</fullName>
    </submittedName>
</protein>
<reference evidence="12" key="1">
    <citation type="submission" date="2025-08" db="UniProtKB">
        <authorList>
            <consortium name="RefSeq"/>
        </authorList>
    </citation>
    <scope>IDENTIFICATION</scope>
</reference>
<comment type="subcellular location">
    <subcellularLocation>
        <location evidence="1">Cytoplasm</location>
        <location evidence="1">Cytoskeleton</location>
        <location evidence="1">Cilium axoneme</location>
    </subcellularLocation>
</comment>
<evidence type="ECO:0000256" key="6">
    <source>
        <dbReference type="ARBA" id="ARBA00023212"/>
    </source>
</evidence>
<dbReference type="GeneID" id="105913151"/>
<evidence type="ECO:0000256" key="2">
    <source>
        <dbReference type="ARBA" id="ARBA00022490"/>
    </source>
</evidence>
<evidence type="ECO:0000256" key="1">
    <source>
        <dbReference type="ARBA" id="ARBA00004430"/>
    </source>
</evidence>
<dbReference type="PANTHER" id="PTHR12442:SF12">
    <property type="entry name" value="DYNEIN AXONEMAL INTERMEDIATE CHAIN 4"/>
    <property type="match status" value="1"/>
</dbReference>
<dbReference type="CTD" id="79819"/>
<dbReference type="FunFam" id="2.130.10.10:FF:001248">
    <property type="entry name" value="WD repeat domain 78"/>
    <property type="match status" value="1"/>
</dbReference>
<evidence type="ECO:0000256" key="10">
    <source>
        <dbReference type="SAM" id="SignalP"/>
    </source>
</evidence>
<feature type="compositionally biased region" description="Low complexity" evidence="9">
    <location>
        <begin position="166"/>
        <end position="177"/>
    </location>
</feature>
<dbReference type="Proteomes" id="UP000515152">
    <property type="component" value="Chromosome 10"/>
</dbReference>
<dbReference type="KEGG" id="char:105913151"/>